<keyword evidence="1" id="KW-1133">Transmembrane helix</keyword>
<organism evidence="2">
    <name type="scientific">marine metagenome</name>
    <dbReference type="NCBI Taxonomy" id="408172"/>
    <lineage>
        <taxon>unclassified sequences</taxon>
        <taxon>metagenomes</taxon>
        <taxon>ecological metagenomes</taxon>
    </lineage>
</organism>
<gene>
    <name evidence="2" type="ORF">METZ01_LOCUS484122</name>
</gene>
<keyword evidence="1" id="KW-0472">Membrane</keyword>
<feature type="transmembrane region" description="Helical" evidence="1">
    <location>
        <begin position="56"/>
        <end position="75"/>
    </location>
</feature>
<name>A0A383CI55_9ZZZZ</name>
<accession>A0A383CI55</accession>
<reference evidence="2" key="1">
    <citation type="submission" date="2018-05" db="EMBL/GenBank/DDBJ databases">
        <authorList>
            <person name="Lanie J.A."/>
            <person name="Ng W.-L."/>
            <person name="Kazmierczak K.M."/>
            <person name="Andrzejewski T.M."/>
            <person name="Davidsen T.M."/>
            <person name="Wayne K.J."/>
            <person name="Tettelin H."/>
            <person name="Glass J.I."/>
            <person name="Rusch D."/>
            <person name="Podicherti R."/>
            <person name="Tsui H.-C.T."/>
            <person name="Winkler M.E."/>
        </authorList>
    </citation>
    <scope>NUCLEOTIDE SEQUENCE</scope>
</reference>
<dbReference type="EMBL" id="UINC01208632">
    <property type="protein sequence ID" value="SVE31268.1"/>
    <property type="molecule type" value="Genomic_DNA"/>
</dbReference>
<protein>
    <submittedName>
        <fullName evidence="2">Uncharacterized protein</fullName>
    </submittedName>
</protein>
<feature type="non-terminal residue" evidence="2">
    <location>
        <position position="184"/>
    </location>
</feature>
<sequence length="184" mass="21394">MSYLPILLFVLSTCLLIFAVSADKEDQILLLKKSGINFLKKFRPNEFIKLITLKRVIFYAIALYIAMFITHYQFLKASMRDYIAEKKLEDVKVGSLRISYFAFLQSNYIANTGFQKFKRRARVDVDVEGNIWSGFNVGIGQRQMVKLNKITGKKFVFSYITDTKKLTPVIKAHMKKELKNKQID</sequence>
<evidence type="ECO:0000256" key="1">
    <source>
        <dbReference type="SAM" id="Phobius"/>
    </source>
</evidence>
<dbReference type="AlphaFoldDB" id="A0A383CI55"/>
<proteinExistence type="predicted"/>
<evidence type="ECO:0000313" key="2">
    <source>
        <dbReference type="EMBL" id="SVE31268.1"/>
    </source>
</evidence>
<keyword evidence="1" id="KW-0812">Transmembrane</keyword>